<dbReference type="EMBL" id="GEBQ01011279">
    <property type="protein sequence ID" value="JAT28698.1"/>
    <property type="molecule type" value="Transcribed_RNA"/>
</dbReference>
<name>A0A1B6LYC8_9HEMI</name>
<evidence type="ECO:0000313" key="1">
    <source>
        <dbReference type="EMBL" id="JAT28698.1"/>
    </source>
</evidence>
<dbReference type="PANTHER" id="PTHR46830">
    <property type="entry name" value="TRANSFERASE, PUTATIVE-RELATED"/>
    <property type="match status" value="1"/>
</dbReference>
<dbReference type="InterPro" id="IPR029044">
    <property type="entry name" value="Nucleotide-diphossugar_trans"/>
</dbReference>
<dbReference type="Pfam" id="PF04488">
    <property type="entry name" value="Gly_transf_sug"/>
    <property type="match status" value="1"/>
</dbReference>
<dbReference type="SUPFAM" id="SSF53448">
    <property type="entry name" value="Nucleotide-diphospho-sugar transferases"/>
    <property type="match status" value="1"/>
</dbReference>
<gene>
    <name evidence="1" type="ORF">g.11561</name>
</gene>
<dbReference type="PANTHER" id="PTHR46830:SF1">
    <property type="entry name" value="ALPHA-1,4-N-ACETYLGLUCOSAMINYLTRANSFERASE"/>
    <property type="match status" value="1"/>
</dbReference>
<evidence type="ECO:0008006" key="2">
    <source>
        <dbReference type="Google" id="ProtNLM"/>
    </source>
</evidence>
<dbReference type="InterPro" id="IPR007577">
    <property type="entry name" value="GlycoTrfase_DXD_sugar-bd_CS"/>
</dbReference>
<organism evidence="1">
    <name type="scientific">Graphocephala atropunctata</name>
    <dbReference type="NCBI Taxonomy" id="36148"/>
    <lineage>
        <taxon>Eukaryota</taxon>
        <taxon>Metazoa</taxon>
        <taxon>Ecdysozoa</taxon>
        <taxon>Arthropoda</taxon>
        <taxon>Hexapoda</taxon>
        <taxon>Insecta</taxon>
        <taxon>Pterygota</taxon>
        <taxon>Neoptera</taxon>
        <taxon>Paraneoptera</taxon>
        <taxon>Hemiptera</taxon>
        <taxon>Auchenorrhyncha</taxon>
        <taxon>Membracoidea</taxon>
        <taxon>Cicadellidae</taxon>
        <taxon>Cicadellinae</taxon>
        <taxon>Cicadellini</taxon>
        <taxon>Graphocephala</taxon>
    </lineage>
</organism>
<proteinExistence type="predicted"/>
<accession>A0A1B6LYC8</accession>
<dbReference type="AlphaFoldDB" id="A0A1B6LYC8"/>
<protein>
    <recommendedName>
        <fullName evidence="2">Alpha-1,4-N-acetylglucosaminyltransferase</fullName>
    </recommendedName>
</protein>
<reference evidence="1" key="1">
    <citation type="submission" date="2015-11" db="EMBL/GenBank/DDBJ databases">
        <title>De novo transcriptome assembly of four potential Pierce s Disease insect vectors from Arizona vineyards.</title>
        <authorList>
            <person name="Tassone E.E."/>
        </authorList>
    </citation>
    <scope>NUCLEOTIDE SEQUENCE</scope>
</reference>
<dbReference type="Gene3D" id="3.90.550.20">
    <property type="match status" value="1"/>
</dbReference>
<sequence>MMRSGVPKSLIVLCVAIVVYSVVLTLKILSTNLSCRATQCARTTCNSSVEVKDDLYVPPWERYLDFEGFNNDSGTQDGHYIVPNYVHFVKFGQAEFSFVHAVCVLAALKNQRPEKLFFHTDLEGFRGKYWDVMMNTTGFKEVLVIKKMKVPSEIFGQKLQAKWKNYHGGDVARLQIMMKYGGIYLDSDSYVVRSLDDFRRYEMTLGWFFGKDMGNQILLAHKDARFLRLWYESYKDNYDPSLWYYNAGTYPTSDILVDKPYLVHRVEKLFGNYGIKWKTYMTDFPEWRDYYTFHLLSSRLNRGLKNLSKTLKYPVVFNDVNVLKYPVAFREMCKAVYPFPER</sequence>